<dbReference type="SUPFAM" id="SSF52540">
    <property type="entry name" value="P-loop containing nucleoside triphosphate hydrolases"/>
    <property type="match status" value="2"/>
</dbReference>
<feature type="compositionally biased region" description="Basic and acidic residues" evidence="9">
    <location>
        <begin position="465"/>
        <end position="479"/>
    </location>
</feature>
<dbReference type="InterPro" id="IPR016197">
    <property type="entry name" value="Chromo-like_dom_sf"/>
</dbReference>
<dbReference type="Gene3D" id="2.40.50.990">
    <property type="match status" value="1"/>
</dbReference>
<evidence type="ECO:0000256" key="7">
    <source>
        <dbReference type="ARBA" id="ARBA00022884"/>
    </source>
</evidence>
<evidence type="ECO:0000256" key="3">
    <source>
        <dbReference type="ARBA" id="ARBA00022737"/>
    </source>
</evidence>
<evidence type="ECO:0000313" key="12">
    <source>
        <dbReference type="Proteomes" id="UP001189429"/>
    </source>
</evidence>
<keyword evidence="4" id="KW-0547">Nucleotide-binding</keyword>
<dbReference type="CDD" id="cd18626">
    <property type="entry name" value="CD_eEF3"/>
    <property type="match status" value="1"/>
</dbReference>
<keyword evidence="5" id="KW-0251">Elongation factor</keyword>
<dbReference type="PROSITE" id="PS50893">
    <property type="entry name" value="ABC_TRANSPORTER_2"/>
    <property type="match status" value="2"/>
</dbReference>
<dbReference type="InterPro" id="IPR003439">
    <property type="entry name" value="ABC_transporter-like_ATP-bd"/>
</dbReference>
<feature type="compositionally biased region" description="Acidic residues" evidence="9">
    <location>
        <begin position="276"/>
        <end position="285"/>
    </location>
</feature>
<dbReference type="Pfam" id="PF00005">
    <property type="entry name" value="ABC_tran"/>
    <property type="match status" value="2"/>
</dbReference>
<dbReference type="InterPro" id="IPR050611">
    <property type="entry name" value="ABCF"/>
</dbReference>
<dbReference type="Proteomes" id="UP001189429">
    <property type="component" value="Unassembled WGS sequence"/>
</dbReference>
<dbReference type="PANTHER" id="PTHR19211:SF5">
    <property type="entry name" value="ELONGATION FACTOR 3A-RELATED"/>
    <property type="match status" value="1"/>
</dbReference>
<keyword evidence="6" id="KW-0067">ATP-binding</keyword>
<keyword evidence="8" id="KW-0648">Protein biosynthesis</keyword>
<dbReference type="InterPro" id="IPR015688">
    <property type="entry name" value="eEF3_ABC2_chromodomain-like"/>
</dbReference>
<organism evidence="11 12">
    <name type="scientific">Prorocentrum cordatum</name>
    <dbReference type="NCBI Taxonomy" id="2364126"/>
    <lineage>
        <taxon>Eukaryota</taxon>
        <taxon>Sar</taxon>
        <taxon>Alveolata</taxon>
        <taxon>Dinophyceae</taxon>
        <taxon>Prorocentrales</taxon>
        <taxon>Prorocentraceae</taxon>
        <taxon>Prorocentrum</taxon>
    </lineage>
</organism>
<dbReference type="SUPFAM" id="SSF54160">
    <property type="entry name" value="Chromo domain-like"/>
    <property type="match status" value="1"/>
</dbReference>
<feature type="compositionally biased region" description="Low complexity" evidence="9">
    <location>
        <begin position="485"/>
        <end position="500"/>
    </location>
</feature>
<dbReference type="Gene3D" id="3.40.50.300">
    <property type="entry name" value="P-loop containing nucleotide triphosphate hydrolases"/>
    <property type="match status" value="2"/>
</dbReference>
<evidence type="ECO:0000256" key="6">
    <source>
        <dbReference type="ARBA" id="ARBA00022840"/>
    </source>
</evidence>
<evidence type="ECO:0000256" key="4">
    <source>
        <dbReference type="ARBA" id="ARBA00022741"/>
    </source>
</evidence>
<evidence type="ECO:0000256" key="1">
    <source>
        <dbReference type="ARBA" id="ARBA00004815"/>
    </source>
</evidence>
<protein>
    <recommendedName>
        <fullName evidence="10">ABC transporter domain-containing protein</fullName>
    </recommendedName>
</protein>
<dbReference type="SMART" id="SM00382">
    <property type="entry name" value="AAA"/>
    <property type="match status" value="1"/>
</dbReference>
<dbReference type="CDD" id="cd03221">
    <property type="entry name" value="ABCF_EF-3"/>
    <property type="match status" value="1"/>
</dbReference>
<dbReference type="EMBL" id="CAUYUJ010003033">
    <property type="protein sequence ID" value="CAK0803552.1"/>
    <property type="molecule type" value="Genomic_DNA"/>
</dbReference>
<comment type="pathway">
    <text evidence="1">Protein biosynthesis; polypeptide chain elongation.</text>
</comment>
<reference evidence="11" key="1">
    <citation type="submission" date="2023-10" db="EMBL/GenBank/DDBJ databases">
        <authorList>
            <person name="Chen Y."/>
            <person name="Shah S."/>
            <person name="Dougan E. K."/>
            <person name="Thang M."/>
            <person name="Chan C."/>
        </authorList>
    </citation>
    <scope>NUCLEOTIDE SEQUENCE [LARGE SCALE GENOMIC DNA]</scope>
</reference>
<keyword evidence="2" id="KW-0963">Cytoplasm</keyword>
<evidence type="ECO:0000256" key="8">
    <source>
        <dbReference type="ARBA" id="ARBA00022917"/>
    </source>
</evidence>
<gene>
    <name evidence="11" type="ORF">PCOR1329_LOCUS10674</name>
</gene>
<feature type="domain" description="ABC transporter" evidence="10">
    <location>
        <begin position="920"/>
        <end position="1149"/>
    </location>
</feature>
<dbReference type="InterPro" id="IPR047038">
    <property type="entry name" value="eEF3_chromodomain-like_sf"/>
</dbReference>
<accession>A0ABN9QCB9</accession>
<proteinExistence type="predicted"/>
<feature type="region of interest" description="Disordered" evidence="9">
    <location>
        <begin position="462"/>
        <end position="511"/>
    </location>
</feature>
<feature type="compositionally biased region" description="Basic and acidic residues" evidence="9">
    <location>
        <begin position="289"/>
        <end position="302"/>
    </location>
</feature>
<dbReference type="InterPro" id="IPR003593">
    <property type="entry name" value="AAA+_ATPase"/>
</dbReference>
<keyword evidence="7" id="KW-0694">RNA-binding</keyword>
<evidence type="ECO:0000256" key="5">
    <source>
        <dbReference type="ARBA" id="ARBA00022768"/>
    </source>
</evidence>
<dbReference type="InterPro" id="IPR027417">
    <property type="entry name" value="P-loop_NTPase"/>
</dbReference>
<dbReference type="PANTHER" id="PTHR19211">
    <property type="entry name" value="ATP-BINDING TRANSPORT PROTEIN-RELATED"/>
    <property type="match status" value="1"/>
</dbReference>
<evidence type="ECO:0000313" key="11">
    <source>
        <dbReference type="EMBL" id="CAK0803552.1"/>
    </source>
</evidence>
<comment type="caution">
    <text evidence="11">The sequence shown here is derived from an EMBL/GenBank/DDBJ whole genome shotgun (WGS) entry which is preliminary data.</text>
</comment>
<evidence type="ECO:0000256" key="9">
    <source>
        <dbReference type="SAM" id="MobiDB-lite"/>
    </source>
</evidence>
<evidence type="ECO:0000256" key="2">
    <source>
        <dbReference type="ARBA" id="ARBA00022490"/>
    </source>
</evidence>
<feature type="domain" description="ABC transporter" evidence="10">
    <location>
        <begin position="648"/>
        <end position="925"/>
    </location>
</feature>
<evidence type="ECO:0000259" key="10">
    <source>
        <dbReference type="PROSITE" id="PS50893"/>
    </source>
</evidence>
<keyword evidence="3" id="KW-0677">Repeat</keyword>
<feature type="non-terminal residue" evidence="11">
    <location>
        <position position="1170"/>
    </location>
</feature>
<feature type="region of interest" description="Disordered" evidence="9">
    <location>
        <begin position="265"/>
        <end position="302"/>
    </location>
</feature>
<name>A0ABN9QCB9_9DINO</name>
<keyword evidence="12" id="KW-1185">Reference proteome</keyword>
<sequence>MAGNWEEMFGFGEACGCEFRFQSPGQEAGQDYDQEDQVQATKKCNSLCQKVKPLCSFYSDQNSCKDCFSEEKKLKNRAGAQGVAEWASTLKKDDPKAYEKLFRTFSAHVKSGKDGKLFNVLQWKQQWVSRSGTRGAARFKRMWEGEFYEFKATTAQGNMTREQAEIEWKEMLADPSKKKDKLGPKGMTRIKIKLGDYESDFDEDMEEDVVVAEVAAKKRATKEQENMDASRDSRRRRLEDAMVSAGYGNMKTKLGVMSDADLASMAKGSDPNADQAADEISDDSGEGPPEEKVETKPDESKRMDLEVFRNKVDASITKERLNLEAALLDFSSAGEQKTFARELAVAKSRGKALALVSGTSDSELHEYIKSFATASDDASTAAGVGFADDNARIAAAPPCFGYENLLTMRSLKEKTSIPASLITEKDINEFDASVHVHFKSGLELGKSVAKAVSELYSARVTARTEQNKRKMAEEKEAIKRSKRMGSAQQSGGHSQQQQQQPDTNPFWKWTPQPENRIKTVEACEFKDIGIADLMKPIIVGKTTLADLYSNDNDLKKAAAGAELKQATVESATALFESTLGGKIDDEARLSLSYVAALAAAATNMRSYDAAAWKTSIAICAPYGDAIDDIRVKMELASKPAEEVEEEDTEGVDLYKGAFSLAYGTLTLLRDAKMHLKRDRFYGLLGPNQCGKTTLMRAIANEQLEGFPKRDELKSMFVEHEIEDEEVGVQDDGFPILSVDKPGWWWVMHTCNNIYKMANPMTEETAKEVMKVTGFGYPGGPDRAAHLDNPVTSYSGGWKMKMQLCAAQLMNADVLMLDEPTGHLDVDNIKWLEDWLESFPGSIICTSHFSPFLDKMCTHIIDFQDRKLKTFKGTKGRTLTQFVEKYPEKKSYFELSNEIMKFVFPEPGAMEGVKSRSKVILRMDKVTFQYPTKDKPTIMDVSLTVSQVSRVAVIGANGAGKSTAIKVLVGEQKPTEGTIWKASGLRMAYVAQHAFHHLEKHMQETPTQYFMWRFAGNDDKESLEFKSTELSVDEEKARATKWCIDSTSGNVRRCTDPKEDAKKAKVDEAGAVVPDACVNRRQKKKEKTYEYEVKWQFKAMDQTTWVEKDILIKMGYLKMVQREDERQAAMAGLMTKQLTQPSVEKHLGDFGVDPESASHTQINQLSGGMKV</sequence>